<sequence>MPMDSAPPRPPSPAAAPAPERPRQTSARHTFRQRPLRASLGFLFRLVCALLILLDELARPVYRPLVARIAALRVVHAFERWVAARSVWTILALLVIPYATVEPLKFVGLIWIAGGWEKRGAALLVFAYLLSFVLIERIFAAGRPKLMALPWMAWIIDTANALRARIVAALRLDRLKDRLRRTLTGLRRRIARRLR</sequence>
<dbReference type="EMBL" id="BSFJ01000025">
    <property type="protein sequence ID" value="GLK73371.1"/>
    <property type="molecule type" value="Genomic_DNA"/>
</dbReference>
<accession>A0A9W6JBJ2</accession>
<keyword evidence="2" id="KW-1133">Transmembrane helix</keyword>
<dbReference type="AlphaFoldDB" id="A0A9W6JBJ2"/>
<feature type="transmembrane region" description="Helical" evidence="2">
    <location>
        <begin position="121"/>
        <end position="139"/>
    </location>
</feature>
<dbReference type="Proteomes" id="UP001143370">
    <property type="component" value="Unassembled WGS sequence"/>
</dbReference>
<organism evidence="3 4">
    <name type="scientific">Ancylobacter dichloromethanicus</name>
    <dbReference type="NCBI Taxonomy" id="518825"/>
    <lineage>
        <taxon>Bacteria</taxon>
        <taxon>Pseudomonadati</taxon>
        <taxon>Pseudomonadota</taxon>
        <taxon>Alphaproteobacteria</taxon>
        <taxon>Hyphomicrobiales</taxon>
        <taxon>Xanthobacteraceae</taxon>
        <taxon>Ancylobacter</taxon>
    </lineage>
</organism>
<evidence type="ECO:0000313" key="3">
    <source>
        <dbReference type="EMBL" id="GLK73371.1"/>
    </source>
</evidence>
<feature type="region of interest" description="Disordered" evidence="1">
    <location>
        <begin position="1"/>
        <end position="30"/>
    </location>
</feature>
<keyword evidence="2" id="KW-0472">Membrane</keyword>
<feature type="transmembrane region" description="Helical" evidence="2">
    <location>
        <begin position="82"/>
        <end position="101"/>
    </location>
</feature>
<keyword evidence="4" id="KW-1185">Reference proteome</keyword>
<evidence type="ECO:0000313" key="4">
    <source>
        <dbReference type="Proteomes" id="UP001143370"/>
    </source>
</evidence>
<reference evidence="3" key="2">
    <citation type="submission" date="2023-01" db="EMBL/GenBank/DDBJ databases">
        <authorList>
            <person name="Sun Q."/>
            <person name="Evtushenko L."/>
        </authorList>
    </citation>
    <scope>NUCLEOTIDE SEQUENCE</scope>
    <source>
        <strain evidence="3">VKM B-2484</strain>
    </source>
</reference>
<name>A0A9W6JBJ2_9HYPH</name>
<keyword evidence="2" id="KW-0812">Transmembrane</keyword>
<evidence type="ECO:0000256" key="2">
    <source>
        <dbReference type="SAM" id="Phobius"/>
    </source>
</evidence>
<comment type="caution">
    <text evidence="3">The sequence shown here is derived from an EMBL/GenBank/DDBJ whole genome shotgun (WGS) entry which is preliminary data.</text>
</comment>
<reference evidence="3" key="1">
    <citation type="journal article" date="2014" name="Int. J. Syst. Evol. Microbiol.">
        <title>Complete genome sequence of Corynebacterium casei LMG S-19264T (=DSM 44701T), isolated from a smear-ripened cheese.</title>
        <authorList>
            <consortium name="US DOE Joint Genome Institute (JGI-PGF)"/>
            <person name="Walter F."/>
            <person name="Albersmeier A."/>
            <person name="Kalinowski J."/>
            <person name="Ruckert C."/>
        </authorList>
    </citation>
    <scope>NUCLEOTIDE SEQUENCE</scope>
    <source>
        <strain evidence="3">VKM B-2484</strain>
    </source>
</reference>
<evidence type="ECO:0000256" key="1">
    <source>
        <dbReference type="SAM" id="MobiDB-lite"/>
    </source>
</evidence>
<feature type="compositionally biased region" description="Pro residues" evidence="1">
    <location>
        <begin position="1"/>
        <end position="16"/>
    </location>
</feature>
<proteinExistence type="predicted"/>
<protein>
    <submittedName>
        <fullName evidence="3">Uncharacterized protein</fullName>
    </submittedName>
</protein>
<gene>
    <name evidence="3" type="ORF">GCM10017643_34880</name>
</gene>